<dbReference type="Pfam" id="PF14559">
    <property type="entry name" value="TPR_19"/>
    <property type="match status" value="1"/>
</dbReference>
<evidence type="ECO:0000256" key="3">
    <source>
        <dbReference type="PROSITE-ProRule" id="PRU00339"/>
    </source>
</evidence>
<dbReference type="InterPro" id="IPR011990">
    <property type="entry name" value="TPR-like_helical_dom_sf"/>
</dbReference>
<organism evidence="5 6">
    <name type="scientific">Portibacter lacus</name>
    <dbReference type="NCBI Taxonomy" id="1099794"/>
    <lineage>
        <taxon>Bacteria</taxon>
        <taxon>Pseudomonadati</taxon>
        <taxon>Bacteroidota</taxon>
        <taxon>Saprospiria</taxon>
        <taxon>Saprospirales</taxon>
        <taxon>Haliscomenobacteraceae</taxon>
        <taxon>Portibacter</taxon>
    </lineage>
</organism>
<feature type="transmembrane region" description="Helical" evidence="4">
    <location>
        <begin position="392"/>
        <end position="413"/>
    </location>
</feature>
<gene>
    <name evidence="5" type="ORF">GCM10007940_16620</name>
</gene>
<dbReference type="SMART" id="SM00028">
    <property type="entry name" value="TPR"/>
    <property type="match status" value="4"/>
</dbReference>
<dbReference type="PANTHER" id="PTHR44943">
    <property type="entry name" value="CELLULOSE SYNTHASE OPERON PROTEIN C"/>
    <property type="match status" value="1"/>
</dbReference>
<feature type="repeat" description="TPR" evidence="3">
    <location>
        <begin position="105"/>
        <end position="138"/>
    </location>
</feature>
<dbReference type="PROSITE" id="PS50005">
    <property type="entry name" value="TPR"/>
    <property type="match status" value="2"/>
</dbReference>
<keyword evidence="6" id="KW-1185">Reference proteome</keyword>
<accession>A0AA37SPF0</accession>
<dbReference type="InterPro" id="IPR019734">
    <property type="entry name" value="TPR_rpt"/>
</dbReference>
<dbReference type="SUPFAM" id="SSF81901">
    <property type="entry name" value="HCP-like"/>
    <property type="match status" value="1"/>
</dbReference>
<protein>
    <recommendedName>
        <fullName evidence="7">Tetratricopeptide repeat protein</fullName>
    </recommendedName>
</protein>
<dbReference type="InterPro" id="IPR051685">
    <property type="entry name" value="Ycf3/AcsC/BcsC/TPR_MFPF"/>
</dbReference>
<reference evidence="5" key="1">
    <citation type="journal article" date="2014" name="Int. J. Syst. Evol. Microbiol.">
        <title>Complete genome sequence of Corynebacterium casei LMG S-19264T (=DSM 44701T), isolated from a smear-ripened cheese.</title>
        <authorList>
            <consortium name="US DOE Joint Genome Institute (JGI-PGF)"/>
            <person name="Walter F."/>
            <person name="Albersmeier A."/>
            <person name="Kalinowski J."/>
            <person name="Ruckert C."/>
        </authorList>
    </citation>
    <scope>NUCLEOTIDE SEQUENCE</scope>
    <source>
        <strain evidence="5">NBRC 108769</strain>
    </source>
</reference>
<comment type="caution">
    <text evidence="5">The sequence shown here is derived from an EMBL/GenBank/DDBJ whole genome shotgun (WGS) entry which is preliminary data.</text>
</comment>
<keyword evidence="2 3" id="KW-0802">TPR repeat</keyword>
<keyword evidence="4" id="KW-1133">Transmembrane helix</keyword>
<name>A0AA37SPF0_9BACT</name>
<feature type="transmembrane region" description="Helical" evidence="4">
    <location>
        <begin position="340"/>
        <end position="356"/>
    </location>
</feature>
<evidence type="ECO:0000256" key="1">
    <source>
        <dbReference type="ARBA" id="ARBA00022737"/>
    </source>
</evidence>
<feature type="transmembrane region" description="Helical" evidence="4">
    <location>
        <begin position="233"/>
        <end position="253"/>
    </location>
</feature>
<feature type="transmembrane region" description="Helical" evidence="4">
    <location>
        <begin position="273"/>
        <end position="295"/>
    </location>
</feature>
<proteinExistence type="predicted"/>
<evidence type="ECO:0000313" key="5">
    <source>
        <dbReference type="EMBL" id="GLR17047.1"/>
    </source>
</evidence>
<dbReference type="Proteomes" id="UP001156666">
    <property type="component" value="Unassembled WGS sequence"/>
</dbReference>
<evidence type="ECO:0008006" key="7">
    <source>
        <dbReference type="Google" id="ProtNLM"/>
    </source>
</evidence>
<dbReference type="PANTHER" id="PTHR44943:SF8">
    <property type="entry name" value="TPR REPEAT-CONTAINING PROTEIN MJ0263"/>
    <property type="match status" value="1"/>
</dbReference>
<sequence length="421" mass="48158">MTEGQLTARLELLFSQQRFAEAETLLIQFLQQYPANERGQYMLCVVYFTQNKLEEARPILEQLISENPEDPEYLALSARIDIAGNFLDKAEEKVELLIARNPEEPEFYNLMATIKFNQRNYDKALFFADKSLAIDPENLQALNLRTSASGILGRKQDANVSINEALQHDPNNDWTIANHGQQLLNEGKVNEALERFKDALAKNPNNDLAQYGLKEALKSKFWPYKMFYKYQLLMSRLSSSQMWGIMIGAYLLLRFLQRTADKNPELATFLMPIVYIIVAIFLSTWIIQPLMNLYLLTNKYGKLLLDKYDKRSAKLVGLSLLLAIVFFLISLIAAPESLSLFALFFVALMIPLGTMYSPPTKENKKKTVYFTIVILIAGLLGFFVKLITDNEIVMIIAFGGIFIYQWFLNGMMIKAGSRIRS</sequence>
<keyword evidence="4" id="KW-0812">Transmembrane</keyword>
<dbReference type="EMBL" id="BSOH01000007">
    <property type="protein sequence ID" value="GLR17047.1"/>
    <property type="molecule type" value="Genomic_DNA"/>
</dbReference>
<evidence type="ECO:0000256" key="2">
    <source>
        <dbReference type="ARBA" id="ARBA00022803"/>
    </source>
</evidence>
<dbReference type="Pfam" id="PF13181">
    <property type="entry name" value="TPR_8"/>
    <property type="match status" value="1"/>
</dbReference>
<dbReference type="AlphaFoldDB" id="A0AA37SPF0"/>
<keyword evidence="4" id="KW-0472">Membrane</keyword>
<keyword evidence="1" id="KW-0677">Repeat</keyword>
<evidence type="ECO:0000256" key="4">
    <source>
        <dbReference type="SAM" id="Phobius"/>
    </source>
</evidence>
<dbReference type="RefSeq" id="WP_235290774.1">
    <property type="nucleotide sequence ID" value="NZ_BSOH01000007.1"/>
</dbReference>
<feature type="transmembrane region" description="Helical" evidence="4">
    <location>
        <begin position="368"/>
        <end position="386"/>
    </location>
</feature>
<feature type="transmembrane region" description="Helical" evidence="4">
    <location>
        <begin position="315"/>
        <end position="334"/>
    </location>
</feature>
<feature type="repeat" description="TPR" evidence="3">
    <location>
        <begin position="173"/>
        <end position="206"/>
    </location>
</feature>
<dbReference type="Gene3D" id="1.25.40.10">
    <property type="entry name" value="Tetratricopeptide repeat domain"/>
    <property type="match status" value="2"/>
</dbReference>
<evidence type="ECO:0000313" key="6">
    <source>
        <dbReference type="Proteomes" id="UP001156666"/>
    </source>
</evidence>
<reference evidence="5" key="2">
    <citation type="submission" date="2023-01" db="EMBL/GenBank/DDBJ databases">
        <title>Draft genome sequence of Portibacter lacus strain NBRC 108769.</title>
        <authorList>
            <person name="Sun Q."/>
            <person name="Mori K."/>
        </authorList>
    </citation>
    <scope>NUCLEOTIDE SEQUENCE</scope>
    <source>
        <strain evidence="5">NBRC 108769</strain>
    </source>
</reference>